<dbReference type="Proteomes" id="UP001497623">
    <property type="component" value="Unassembled WGS sequence"/>
</dbReference>
<keyword evidence="4 6" id="KW-0472">Membrane</keyword>
<dbReference type="GO" id="GO:0016020">
    <property type="term" value="C:membrane"/>
    <property type="evidence" value="ECO:0007669"/>
    <property type="project" value="UniProtKB-SubCell"/>
</dbReference>
<gene>
    <name evidence="7" type="ORF">MNOR_LOCUS36721</name>
</gene>
<reference evidence="7 8" key="1">
    <citation type="submission" date="2024-05" db="EMBL/GenBank/DDBJ databases">
        <authorList>
            <person name="Wallberg A."/>
        </authorList>
    </citation>
    <scope>NUCLEOTIDE SEQUENCE [LARGE SCALE GENOMIC DNA]</scope>
</reference>
<feature type="transmembrane region" description="Helical" evidence="6">
    <location>
        <begin position="330"/>
        <end position="349"/>
    </location>
</feature>
<dbReference type="GO" id="GO:0005783">
    <property type="term" value="C:endoplasmic reticulum"/>
    <property type="evidence" value="ECO:0007669"/>
    <property type="project" value="TreeGrafter"/>
</dbReference>
<dbReference type="GO" id="GO:0016409">
    <property type="term" value="F:palmitoyltransferase activity"/>
    <property type="evidence" value="ECO:0007669"/>
    <property type="project" value="TreeGrafter"/>
</dbReference>
<sequence length="542" mass="64068">MANINTSKGVNKPTLISNEDLLQSTELDREKWRQPNHKKNEMFPSLHWTELLFYFIAFYCGAIYSLYILFITSQRWVQYLPVTYVNDSMFGSHQDETDTEWYVWSPIIVNFVIPWGILHVLLAQLIRRFTPQYLCLFYILFSVCLLIPFLSLVGTILCFIVPLLMYVVLISRLKLLIYLAWCLLLILYNTQLVANSLEWCLEEVPNGDYKVSLITGWIMLRSLSFSLEVCDADPEAKLTHLPLLTTLLAYCLYMPLVFYGPFMPFTDFQKGISQPYKEWTIQRTGYFILQFFRFFWWIGITHILLFYFYGHSFYFSPYLVKEMTSWSMAGFVYYLNVFLLLKYVVLYGLPSVLARMEGFDPPLPPKCILLTYRFSDIWRYFDHGIYRFMIKYIYIPWVGSNKSMLKQVQGSALVFIFVYVWHGVSLQIFVWSFINFIGILIEKIADYVLHIPQYKDWEKRWVSDTWRRRIYGLGAVFLYIPSLVAITVFNSNLENGAIVAERIFISGYPDSTVTTFFFVYCSGQMSMELQNWRIKTKLKNQS</sequence>
<feature type="non-terminal residue" evidence="7">
    <location>
        <position position="542"/>
    </location>
</feature>
<evidence type="ECO:0000313" key="7">
    <source>
        <dbReference type="EMBL" id="CAL4192283.1"/>
    </source>
</evidence>
<organism evidence="7 8">
    <name type="scientific">Meganyctiphanes norvegica</name>
    <name type="common">Northern krill</name>
    <name type="synonym">Thysanopoda norvegica</name>
    <dbReference type="NCBI Taxonomy" id="48144"/>
    <lineage>
        <taxon>Eukaryota</taxon>
        <taxon>Metazoa</taxon>
        <taxon>Ecdysozoa</taxon>
        <taxon>Arthropoda</taxon>
        <taxon>Crustacea</taxon>
        <taxon>Multicrustacea</taxon>
        <taxon>Malacostraca</taxon>
        <taxon>Eumalacostraca</taxon>
        <taxon>Eucarida</taxon>
        <taxon>Euphausiacea</taxon>
        <taxon>Euphausiidae</taxon>
        <taxon>Meganyctiphanes</taxon>
    </lineage>
</organism>
<protein>
    <recommendedName>
        <fullName evidence="9">Protein-cysteine N-palmitoyltransferase Rasp</fullName>
    </recommendedName>
</protein>
<evidence type="ECO:0000256" key="5">
    <source>
        <dbReference type="ARBA" id="ARBA00038268"/>
    </source>
</evidence>
<name>A0AAV2SHV3_MEGNR</name>
<comment type="subcellular location">
    <subcellularLocation>
        <location evidence="1">Membrane</location>
        <topology evidence="1">Multi-pass membrane protein</topology>
    </subcellularLocation>
</comment>
<feature type="transmembrane region" description="Helical" evidence="6">
    <location>
        <begin position="247"/>
        <end position="265"/>
    </location>
</feature>
<evidence type="ECO:0000256" key="6">
    <source>
        <dbReference type="SAM" id="Phobius"/>
    </source>
</evidence>
<evidence type="ECO:0000256" key="3">
    <source>
        <dbReference type="ARBA" id="ARBA00022989"/>
    </source>
</evidence>
<dbReference type="InterPro" id="IPR051085">
    <property type="entry name" value="MB_O-acyltransferase"/>
</dbReference>
<evidence type="ECO:0000313" key="8">
    <source>
        <dbReference type="Proteomes" id="UP001497623"/>
    </source>
</evidence>
<keyword evidence="8" id="KW-1185">Reference proteome</keyword>
<evidence type="ECO:0008006" key="9">
    <source>
        <dbReference type="Google" id="ProtNLM"/>
    </source>
</evidence>
<keyword evidence="2 6" id="KW-0812">Transmembrane</keyword>
<evidence type="ECO:0000256" key="1">
    <source>
        <dbReference type="ARBA" id="ARBA00004141"/>
    </source>
</evidence>
<evidence type="ECO:0000256" key="4">
    <source>
        <dbReference type="ARBA" id="ARBA00023136"/>
    </source>
</evidence>
<proteinExistence type="inferred from homology"/>
<dbReference type="InterPro" id="IPR004299">
    <property type="entry name" value="MBOAT_fam"/>
</dbReference>
<dbReference type="EMBL" id="CAXKWB010068690">
    <property type="protein sequence ID" value="CAL4192283.1"/>
    <property type="molecule type" value="Genomic_DNA"/>
</dbReference>
<feature type="transmembrane region" description="Helical" evidence="6">
    <location>
        <begin position="470"/>
        <end position="489"/>
    </location>
</feature>
<feature type="transmembrane region" description="Helical" evidence="6">
    <location>
        <begin position="286"/>
        <end position="310"/>
    </location>
</feature>
<dbReference type="PANTHER" id="PTHR13285">
    <property type="entry name" value="ACYLTRANSFERASE"/>
    <property type="match status" value="1"/>
</dbReference>
<comment type="caution">
    <text evidence="7">The sequence shown here is derived from an EMBL/GenBank/DDBJ whole genome shotgun (WGS) entry which is preliminary data.</text>
</comment>
<feature type="transmembrane region" description="Helical" evidence="6">
    <location>
        <begin position="51"/>
        <end position="71"/>
    </location>
</feature>
<dbReference type="AlphaFoldDB" id="A0AAV2SHV3"/>
<evidence type="ECO:0000256" key="2">
    <source>
        <dbReference type="ARBA" id="ARBA00022692"/>
    </source>
</evidence>
<feature type="transmembrane region" description="Helical" evidence="6">
    <location>
        <begin position="101"/>
        <end position="124"/>
    </location>
</feature>
<keyword evidence="3 6" id="KW-1133">Transmembrane helix</keyword>
<dbReference type="PANTHER" id="PTHR13285:SF18">
    <property type="entry name" value="PROTEIN-CYSTEINE N-PALMITOYLTRANSFERASE RASP"/>
    <property type="match status" value="1"/>
</dbReference>
<dbReference type="Pfam" id="PF03062">
    <property type="entry name" value="MBOAT"/>
    <property type="match status" value="1"/>
</dbReference>
<accession>A0AAV2SHV3</accession>
<comment type="similarity">
    <text evidence="5">Belongs to the membrane-bound acyltransferase family. HHAT subfamily.</text>
</comment>
<feature type="transmembrane region" description="Helical" evidence="6">
    <location>
        <begin position="136"/>
        <end position="169"/>
    </location>
</feature>